<accession>A0A1M6CCP5</accession>
<dbReference type="CDD" id="cd06261">
    <property type="entry name" value="TM_PBP2"/>
    <property type="match status" value="1"/>
</dbReference>
<keyword evidence="5 8" id="KW-0812">Transmembrane</keyword>
<dbReference type="PANTHER" id="PTHR43848:SF2">
    <property type="entry name" value="PUTRESCINE TRANSPORT SYSTEM PERMEASE PROTEIN POTI"/>
    <property type="match status" value="1"/>
</dbReference>
<proteinExistence type="inferred from homology"/>
<feature type="transmembrane region" description="Helical" evidence="8">
    <location>
        <begin position="12"/>
        <end position="30"/>
    </location>
</feature>
<feature type="transmembrane region" description="Helical" evidence="8">
    <location>
        <begin position="105"/>
        <end position="122"/>
    </location>
</feature>
<dbReference type="OrthoDB" id="9782004at2"/>
<evidence type="ECO:0000256" key="1">
    <source>
        <dbReference type="ARBA" id="ARBA00004651"/>
    </source>
</evidence>
<keyword evidence="11" id="KW-1185">Reference proteome</keyword>
<evidence type="ECO:0000313" key="10">
    <source>
        <dbReference type="EMBL" id="SHI58534.1"/>
    </source>
</evidence>
<feature type="transmembrane region" description="Helical" evidence="8">
    <location>
        <begin position="60"/>
        <end position="85"/>
    </location>
</feature>
<dbReference type="GO" id="GO:0055085">
    <property type="term" value="P:transmembrane transport"/>
    <property type="evidence" value="ECO:0007669"/>
    <property type="project" value="InterPro"/>
</dbReference>
<feature type="transmembrane region" description="Helical" evidence="8">
    <location>
        <begin position="200"/>
        <end position="222"/>
    </location>
</feature>
<dbReference type="EMBL" id="FQZS01000005">
    <property type="protein sequence ID" value="SHI58534.1"/>
    <property type="molecule type" value="Genomic_DNA"/>
</dbReference>
<evidence type="ECO:0000256" key="8">
    <source>
        <dbReference type="RuleBase" id="RU363032"/>
    </source>
</evidence>
<keyword evidence="7 8" id="KW-0472">Membrane</keyword>
<comment type="subcellular location">
    <subcellularLocation>
        <location evidence="1 8">Cell membrane</location>
        <topology evidence="1 8">Multi-pass membrane protein</topology>
    </subcellularLocation>
</comment>
<reference evidence="10 11" key="1">
    <citation type="submission" date="2016-11" db="EMBL/GenBank/DDBJ databases">
        <authorList>
            <person name="Jaros S."/>
            <person name="Januszkiewicz K."/>
            <person name="Wedrychowicz H."/>
        </authorList>
    </citation>
    <scope>NUCLEOTIDE SEQUENCE [LARGE SCALE GENOMIC DNA]</scope>
    <source>
        <strain evidence="10 11">DSM 19022</strain>
    </source>
</reference>
<dbReference type="RefSeq" id="WP_073024606.1">
    <property type="nucleotide sequence ID" value="NZ_FQZS01000005.1"/>
</dbReference>
<evidence type="ECO:0000259" key="9">
    <source>
        <dbReference type="PROSITE" id="PS50928"/>
    </source>
</evidence>
<feature type="domain" description="ABC transmembrane type-1" evidence="9">
    <location>
        <begin position="60"/>
        <end position="249"/>
    </location>
</feature>
<evidence type="ECO:0000256" key="5">
    <source>
        <dbReference type="ARBA" id="ARBA00022692"/>
    </source>
</evidence>
<dbReference type="GO" id="GO:0005886">
    <property type="term" value="C:plasma membrane"/>
    <property type="evidence" value="ECO:0007669"/>
    <property type="project" value="UniProtKB-SubCell"/>
</dbReference>
<dbReference type="InterPro" id="IPR051789">
    <property type="entry name" value="Bact_Polyamine_Transport"/>
</dbReference>
<protein>
    <submittedName>
        <fullName evidence="10">Spermidine/putrescine transport system permease protein</fullName>
    </submittedName>
</protein>
<evidence type="ECO:0000256" key="6">
    <source>
        <dbReference type="ARBA" id="ARBA00022989"/>
    </source>
</evidence>
<dbReference type="Proteomes" id="UP000184442">
    <property type="component" value="Unassembled WGS sequence"/>
</dbReference>
<sequence>MVKNVFKKIYTFLIFLFLYAPIIVLIVFSFNESKSRAHWTGFTFKWYVEMFKDQQIMTSLYNTVTIALIASIFATVLGTAAAIGIHHMKKTPKTIMTNLTYLPVLNPDIVTGISLMLLFILVKFPRGFFSMLLAHITFNLPYVILSVMPKLKQLDNHVYDAALDLGATPAYAFWKVILPQIAPGIFTGFLLAMTMSIDDFVISFFTTGPGVSNLAITIYSMARKGISPKINAVLSILFAGVILMLLIINNRMSRDDGRKENVA</sequence>
<dbReference type="Gene3D" id="1.10.3720.10">
    <property type="entry name" value="MetI-like"/>
    <property type="match status" value="1"/>
</dbReference>
<comment type="similarity">
    <text evidence="2">Belongs to the binding-protein-dependent transport system permease family. CysTW subfamily.</text>
</comment>
<keyword evidence="3 8" id="KW-0813">Transport</keyword>
<evidence type="ECO:0000256" key="7">
    <source>
        <dbReference type="ARBA" id="ARBA00023136"/>
    </source>
</evidence>
<dbReference type="SUPFAM" id="SSF161098">
    <property type="entry name" value="MetI-like"/>
    <property type="match status" value="1"/>
</dbReference>
<organism evidence="10 11">
    <name type="scientific">Lutispora thermophila DSM 19022</name>
    <dbReference type="NCBI Taxonomy" id="1122184"/>
    <lineage>
        <taxon>Bacteria</taxon>
        <taxon>Bacillati</taxon>
        <taxon>Bacillota</taxon>
        <taxon>Clostridia</taxon>
        <taxon>Lutisporales</taxon>
        <taxon>Lutisporaceae</taxon>
        <taxon>Lutispora</taxon>
    </lineage>
</organism>
<dbReference type="InterPro" id="IPR000515">
    <property type="entry name" value="MetI-like"/>
</dbReference>
<evidence type="ECO:0000313" key="11">
    <source>
        <dbReference type="Proteomes" id="UP000184442"/>
    </source>
</evidence>
<feature type="transmembrane region" description="Helical" evidence="8">
    <location>
        <begin position="129"/>
        <end position="151"/>
    </location>
</feature>
<feature type="transmembrane region" description="Helical" evidence="8">
    <location>
        <begin position="171"/>
        <end position="193"/>
    </location>
</feature>
<dbReference type="PANTHER" id="PTHR43848">
    <property type="entry name" value="PUTRESCINE TRANSPORT SYSTEM PERMEASE PROTEIN POTI"/>
    <property type="match status" value="1"/>
</dbReference>
<keyword evidence="6 8" id="KW-1133">Transmembrane helix</keyword>
<evidence type="ECO:0000256" key="3">
    <source>
        <dbReference type="ARBA" id="ARBA00022448"/>
    </source>
</evidence>
<dbReference type="Pfam" id="PF00528">
    <property type="entry name" value="BPD_transp_1"/>
    <property type="match status" value="1"/>
</dbReference>
<dbReference type="STRING" id="1122184.SAMN02745176_00700"/>
<evidence type="ECO:0000256" key="4">
    <source>
        <dbReference type="ARBA" id="ARBA00022475"/>
    </source>
</evidence>
<keyword evidence="4" id="KW-1003">Cell membrane</keyword>
<feature type="transmembrane region" description="Helical" evidence="8">
    <location>
        <begin position="228"/>
        <end position="248"/>
    </location>
</feature>
<name>A0A1M6CCP5_9FIRM</name>
<dbReference type="InterPro" id="IPR035906">
    <property type="entry name" value="MetI-like_sf"/>
</dbReference>
<gene>
    <name evidence="10" type="ORF">SAMN02745176_00700</name>
</gene>
<dbReference type="AlphaFoldDB" id="A0A1M6CCP5"/>
<dbReference type="PROSITE" id="PS50928">
    <property type="entry name" value="ABC_TM1"/>
    <property type="match status" value="1"/>
</dbReference>
<evidence type="ECO:0000256" key="2">
    <source>
        <dbReference type="ARBA" id="ARBA00007069"/>
    </source>
</evidence>